<dbReference type="FunFam" id="3.40.50.300:FF:000969">
    <property type="entry name" value="Ferrous iron transporter B"/>
    <property type="match status" value="1"/>
</dbReference>
<dbReference type="Pfam" id="PF02421">
    <property type="entry name" value="FeoB_N"/>
    <property type="match status" value="1"/>
</dbReference>
<proteinExistence type="predicted"/>
<dbReference type="HOGENOM" id="CLU_013350_0_1_9"/>
<dbReference type="EMBL" id="AP009389">
    <property type="protein sequence ID" value="BAF60123.1"/>
    <property type="molecule type" value="Genomic_DNA"/>
</dbReference>
<dbReference type="InterPro" id="IPR050860">
    <property type="entry name" value="FeoB_GTPase"/>
</dbReference>
<evidence type="ECO:0000259" key="1">
    <source>
        <dbReference type="PROSITE" id="PS51711"/>
    </source>
</evidence>
<organism evidence="2 3">
    <name type="scientific">Pelotomaculum thermopropionicum (strain DSM 13744 / JCM 10971 / SI)</name>
    <dbReference type="NCBI Taxonomy" id="370438"/>
    <lineage>
        <taxon>Bacteria</taxon>
        <taxon>Bacillati</taxon>
        <taxon>Bacillota</taxon>
        <taxon>Clostridia</taxon>
        <taxon>Eubacteriales</taxon>
        <taxon>Desulfotomaculaceae</taxon>
        <taxon>Pelotomaculum</taxon>
    </lineage>
</organism>
<gene>
    <name evidence="2" type="primary">FeoB</name>
    <name evidence="2" type="ordered locus">PTH_1942</name>
</gene>
<dbReference type="InterPro" id="IPR027417">
    <property type="entry name" value="P-loop_NTPase"/>
</dbReference>
<evidence type="ECO:0000313" key="2">
    <source>
        <dbReference type="EMBL" id="BAF60123.1"/>
    </source>
</evidence>
<protein>
    <submittedName>
        <fullName evidence="2">Fe2+ transport system protein B</fullName>
    </submittedName>
</protein>
<dbReference type="GO" id="GO:0015093">
    <property type="term" value="F:ferrous iron transmembrane transporter activity"/>
    <property type="evidence" value="ECO:0007669"/>
    <property type="project" value="TreeGrafter"/>
</dbReference>
<sequence>MGLTRRSGGSRAMQEGFLKRQYSGADYVVALAGNPNTGKSTVFNALTGLNQHTGNWPGKTVLRAEGRYIHRGMIFKLVDLPGTYSLMANSPEEQVARDYLCFGKPDATVVVADATCLERNLNLVLQVLEITTRVVVCVNLVDEARRKKIKIDFQLLAAELGVPVVPAAARHRHGLDKLVEVVSEMAAGRITTRPVAIRYGEEIEESVRKLEPKIKKLVGEEFNSRWLALRLLDKDRAVLAALENWLAGRNSLAAGMEGVILG</sequence>
<evidence type="ECO:0000313" key="3">
    <source>
        <dbReference type="Proteomes" id="UP000006556"/>
    </source>
</evidence>
<dbReference type="PANTHER" id="PTHR43185:SF1">
    <property type="entry name" value="FE(2+) TRANSPORTER FEOB"/>
    <property type="match status" value="1"/>
</dbReference>
<dbReference type="InterPro" id="IPR041069">
    <property type="entry name" value="FeoB_Cyto"/>
</dbReference>
<dbReference type="SUPFAM" id="SSF52540">
    <property type="entry name" value="P-loop containing nucleoside triphosphate hydrolases"/>
    <property type="match status" value="1"/>
</dbReference>
<dbReference type="STRING" id="370438.PTH_1942"/>
<dbReference type="PROSITE" id="PS51711">
    <property type="entry name" value="G_FEOB"/>
    <property type="match status" value="1"/>
</dbReference>
<dbReference type="Proteomes" id="UP000006556">
    <property type="component" value="Chromosome"/>
</dbReference>
<keyword evidence="3" id="KW-1185">Reference proteome</keyword>
<feature type="domain" description="FeoB-type G" evidence="1">
    <location>
        <begin position="26"/>
        <end position="188"/>
    </location>
</feature>
<dbReference type="GO" id="GO:0005525">
    <property type="term" value="F:GTP binding"/>
    <property type="evidence" value="ECO:0007669"/>
    <property type="project" value="InterPro"/>
</dbReference>
<dbReference type="eggNOG" id="COG0370">
    <property type="taxonomic scope" value="Bacteria"/>
</dbReference>
<dbReference type="GO" id="GO:0005886">
    <property type="term" value="C:plasma membrane"/>
    <property type="evidence" value="ECO:0007669"/>
    <property type="project" value="TreeGrafter"/>
</dbReference>
<dbReference type="InterPro" id="IPR030389">
    <property type="entry name" value="G_FEOB_dom"/>
</dbReference>
<dbReference type="Gene3D" id="1.10.287.1770">
    <property type="match status" value="1"/>
</dbReference>
<accession>A5D0W9</accession>
<dbReference type="Gene3D" id="3.40.50.300">
    <property type="entry name" value="P-loop containing nucleotide triphosphate hydrolases"/>
    <property type="match status" value="1"/>
</dbReference>
<dbReference type="Pfam" id="PF17910">
    <property type="entry name" value="FeoB_Cyto"/>
    <property type="match status" value="1"/>
</dbReference>
<dbReference type="CDD" id="cd01879">
    <property type="entry name" value="FeoB"/>
    <property type="match status" value="1"/>
</dbReference>
<dbReference type="PANTHER" id="PTHR43185">
    <property type="entry name" value="FERROUS IRON TRANSPORT PROTEIN B"/>
    <property type="match status" value="1"/>
</dbReference>
<dbReference type="KEGG" id="pth:PTH_1942"/>
<reference evidence="3" key="1">
    <citation type="journal article" date="2008" name="Genome Res.">
        <title>The genome of Pelotomaculum thermopropionicum reveals niche-associated evolution in anaerobic microbiota.</title>
        <authorList>
            <person name="Kosaka T."/>
            <person name="Kato S."/>
            <person name="Shimoyama T."/>
            <person name="Ishii S."/>
            <person name="Abe T."/>
            <person name="Watanabe K."/>
        </authorList>
    </citation>
    <scope>NUCLEOTIDE SEQUENCE [LARGE SCALE GENOMIC DNA]</scope>
    <source>
        <strain evidence="3">DSM 13744 / JCM 10971 / SI</strain>
    </source>
</reference>
<dbReference type="AlphaFoldDB" id="A5D0W9"/>
<name>A5D0W9_PELTS</name>